<accession>A0A0C3S632</accession>
<dbReference type="PROSITE" id="PS50181">
    <property type="entry name" value="FBOX"/>
    <property type="match status" value="1"/>
</dbReference>
<protein>
    <recommendedName>
        <fullName evidence="1">F-box domain-containing protein</fullName>
    </recommendedName>
</protein>
<dbReference type="CDD" id="cd09917">
    <property type="entry name" value="F-box_SF"/>
    <property type="match status" value="1"/>
</dbReference>
<dbReference type="OrthoDB" id="2788844at2759"/>
<dbReference type="Gene3D" id="1.20.1280.50">
    <property type="match status" value="1"/>
</dbReference>
<evidence type="ECO:0000259" key="1">
    <source>
        <dbReference type="PROSITE" id="PS50181"/>
    </source>
</evidence>
<sequence length="250" mass="28317">MSSPLLPDFVPCLTHLSDEVLLHILSYLPLTSLIVARGVCKLWRSLIPGSHIPDYRRRLLELYLRALESPAFHATRKQVLAQLYPFNRNHFIARLPKSIPEDFRCWVLEWPERAVIGILWPGIRHARNPHSDADLIADRGTVMLSVSILNRLSFQPPAPGTITAVMPSRPVEGETGQALLLDDAFVKGWQTSKLLMLRGTFEGADLSGRVYQLGGTKGTLDKPVANSWTDYLTQELEREATWLRERERTC</sequence>
<evidence type="ECO:0000313" key="3">
    <source>
        <dbReference type="Proteomes" id="UP000053257"/>
    </source>
</evidence>
<dbReference type="AlphaFoldDB" id="A0A0C3S632"/>
<dbReference type="SMART" id="SM00256">
    <property type="entry name" value="FBOX"/>
    <property type="match status" value="1"/>
</dbReference>
<organism evidence="2 3">
    <name type="scientific">Phlebiopsis gigantea (strain 11061_1 CR5-6)</name>
    <name type="common">White-rot fungus</name>
    <name type="synonym">Peniophora gigantea</name>
    <dbReference type="NCBI Taxonomy" id="745531"/>
    <lineage>
        <taxon>Eukaryota</taxon>
        <taxon>Fungi</taxon>
        <taxon>Dikarya</taxon>
        <taxon>Basidiomycota</taxon>
        <taxon>Agaricomycotina</taxon>
        <taxon>Agaricomycetes</taxon>
        <taxon>Polyporales</taxon>
        <taxon>Phanerochaetaceae</taxon>
        <taxon>Phlebiopsis</taxon>
    </lineage>
</organism>
<dbReference type="InterPro" id="IPR036047">
    <property type="entry name" value="F-box-like_dom_sf"/>
</dbReference>
<proteinExistence type="predicted"/>
<keyword evidence="3" id="KW-1185">Reference proteome</keyword>
<dbReference type="Pfam" id="PF00646">
    <property type="entry name" value="F-box"/>
    <property type="match status" value="1"/>
</dbReference>
<dbReference type="InterPro" id="IPR001810">
    <property type="entry name" value="F-box_dom"/>
</dbReference>
<dbReference type="EMBL" id="KN840596">
    <property type="protein sequence ID" value="KIP03875.1"/>
    <property type="molecule type" value="Genomic_DNA"/>
</dbReference>
<reference evidence="2 3" key="1">
    <citation type="journal article" date="2014" name="PLoS Genet.">
        <title>Analysis of the Phlebiopsis gigantea genome, transcriptome and secretome provides insight into its pioneer colonization strategies of wood.</title>
        <authorList>
            <person name="Hori C."/>
            <person name="Ishida T."/>
            <person name="Igarashi K."/>
            <person name="Samejima M."/>
            <person name="Suzuki H."/>
            <person name="Master E."/>
            <person name="Ferreira P."/>
            <person name="Ruiz-Duenas F.J."/>
            <person name="Held B."/>
            <person name="Canessa P."/>
            <person name="Larrondo L.F."/>
            <person name="Schmoll M."/>
            <person name="Druzhinina I.S."/>
            <person name="Kubicek C.P."/>
            <person name="Gaskell J.A."/>
            <person name="Kersten P."/>
            <person name="St John F."/>
            <person name="Glasner J."/>
            <person name="Sabat G."/>
            <person name="Splinter BonDurant S."/>
            <person name="Syed K."/>
            <person name="Yadav J."/>
            <person name="Mgbeahuruike A.C."/>
            <person name="Kovalchuk A."/>
            <person name="Asiegbu F.O."/>
            <person name="Lackner G."/>
            <person name="Hoffmeister D."/>
            <person name="Rencoret J."/>
            <person name="Gutierrez A."/>
            <person name="Sun H."/>
            <person name="Lindquist E."/>
            <person name="Barry K."/>
            <person name="Riley R."/>
            <person name="Grigoriev I.V."/>
            <person name="Henrissat B."/>
            <person name="Kues U."/>
            <person name="Berka R.M."/>
            <person name="Martinez A.T."/>
            <person name="Covert S.F."/>
            <person name="Blanchette R.A."/>
            <person name="Cullen D."/>
        </authorList>
    </citation>
    <scope>NUCLEOTIDE SEQUENCE [LARGE SCALE GENOMIC DNA]</scope>
    <source>
        <strain evidence="2 3">11061_1 CR5-6</strain>
    </source>
</reference>
<dbReference type="Proteomes" id="UP000053257">
    <property type="component" value="Unassembled WGS sequence"/>
</dbReference>
<dbReference type="HOGENOM" id="CLU_1111715_0_0_1"/>
<feature type="domain" description="F-box" evidence="1">
    <location>
        <begin position="10"/>
        <end position="58"/>
    </location>
</feature>
<dbReference type="SUPFAM" id="SSF81383">
    <property type="entry name" value="F-box domain"/>
    <property type="match status" value="1"/>
</dbReference>
<evidence type="ECO:0000313" key="2">
    <source>
        <dbReference type="EMBL" id="KIP03875.1"/>
    </source>
</evidence>
<gene>
    <name evidence="2" type="ORF">PHLGIDRAFT_129881</name>
</gene>
<name>A0A0C3S632_PHLG1</name>